<dbReference type="PANTHER" id="PTHR46796">
    <property type="entry name" value="HTH-TYPE TRANSCRIPTIONAL ACTIVATOR RHAS-RELATED"/>
    <property type="match status" value="1"/>
</dbReference>
<dbReference type="Pfam" id="PF12833">
    <property type="entry name" value="HTH_18"/>
    <property type="match status" value="1"/>
</dbReference>
<name>A0ABW3EJ65_9ACTN</name>
<dbReference type="InterPro" id="IPR009057">
    <property type="entry name" value="Homeodomain-like_sf"/>
</dbReference>
<dbReference type="InterPro" id="IPR020449">
    <property type="entry name" value="Tscrpt_reg_AraC-type_HTH"/>
</dbReference>
<feature type="region of interest" description="Disordered" evidence="4">
    <location>
        <begin position="321"/>
        <end position="345"/>
    </location>
</feature>
<gene>
    <name evidence="6" type="ORF">ACFQ11_08245</name>
</gene>
<accession>A0ABW3EJ65</accession>
<keyword evidence="7" id="KW-1185">Reference proteome</keyword>
<keyword evidence="3" id="KW-0804">Transcription</keyword>
<protein>
    <submittedName>
        <fullName evidence="6">Helix-turn-helix domain-containing protein</fullName>
    </submittedName>
</protein>
<dbReference type="Proteomes" id="UP001596972">
    <property type="component" value="Unassembled WGS sequence"/>
</dbReference>
<evidence type="ECO:0000313" key="7">
    <source>
        <dbReference type="Proteomes" id="UP001596972"/>
    </source>
</evidence>
<dbReference type="Pfam" id="PF14525">
    <property type="entry name" value="AraC_binding_2"/>
    <property type="match status" value="1"/>
</dbReference>
<dbReference type="SUPFAM" id="SSF46689">
    <property type="entry name" value="Homeodomain-like"/>
    <property type="match status" value="1"/>
</dbReference>
<organism evidence="6 7">
    <name type="scientific">Actinomadura sediminis</name>
    <dbReference type="NCBI Taxonomy" id="1038904"/>
    <lineage>
        <taxon>Bacteria</taxon>
        <taxon>Bacillati</taxon>
        <taxon>Actinomycetota</taxon>
        <taxon>Actinomycetes</taxon>
        <taxon>Streptosporangiales</taxon>
        <taxon>Thermomonosporaceae</taxon>
        <taxon>Actinomadura</taxon>
    </lineage>
</organism>
<evidence type="ECO:0000313" key="6">
    <source>
        <dbReference type="EMBL" id="MFD0900379.1"/>
    </source>
</evidence>
<evidence type="ECO:0000256" key="4">
    <source>
        <dbReference type="SAM" id="MobiDB-lite"/>
    </source>
</evidence>
<evidence type="ECO:0000256" key="1">
    <source>
        <dbReference type="ARBA" id="ARBA00023015"/>
    </source>
</evidence>
<evidence type="ECO:0000256" key="2">
    <source>
        <dbReference type="ARBA" id="ARBA00023125"/>
    </source>
</evidence>
<dbReference type="InterPro" id="IPR050204">
    <property type="entry name" value="AraC_XylS_family_regulators"/>
</dbReference>
<dbReference type="InterPro" id="IPR018060">
    <property type="entry name" value="HTH_AraC"/>
</dbReference>
<keyword evidence="2" id="KW-0238">DNA-binding</keyword>
<dbReference type="PRINTS" id="PR00032">
    <property type="entry name" value="HTHARAC"/>
</dbReference>
<dbReference type="InterPro" id="IPR035418">
    <property type="entry name" value="AraC-bd_2"/>
</dbReference>
<reference evidence="7" key="1">
    <citation type="journal article" date="2019" name="Int. J. Syst. Evol. Microbiol.">
        <title>The Global Catalogue of Microorganisms (GCM) 10K type strain sequencing project: providing services to taxonomists for standard genome sequencing and annotation.</title>
        <authorList>
            <consortium name="The Broad Institute Genomics Platform"/>
            <consortium name="The Broad Institute Genome Sequencing Center for Infectious Disease"/>
            <person name="Wu L."/>
            <person name="Ma J."/>
        </authorList>
    </citation>
    <scope>NUCLEOTIDE SEQUENCE [LARGE SCALE GENOMIC DNA]</scope>
    <source>
        <strain evidence="7">JCM 31202</strain>
    </source>
</reference>
<keyword evidence="1" id="KW-0805">Transcription regulation</keyword>
<dbReference type="PROSITE" id="PS01124">
    <property type="entry name" value="HTH_ARAC_FAMILY_2"/>
    <property type="match status" value="1"/>
</dbReference>
<feature type="domain" description="HTH araC/xylS-type" evidence="5">
    <location>
        <begin position="216"/>
        <end position="317"/>
    </location>
</feature>
<dbReference type="EMBL" id="JBHTJA010000010">
    <property type="protein sequence ID" value="MFD0900379.1"/>
    <property type="molecule type" value="Genomic_DNA"/>
</dbReference>
<proteinExistence type="predicted"/>
<sequence length="345" mass="38193">MTTLRFTTDGLAPADGFSHWYDLAQKAHTPSYVHSAHEADFRASLRTVGLEEAVISDMTFAPLRAARTAKLIRSHDPEHYQLMFMLRGGGGIAVADRQSVFEARQFIILNTSQPWKGWQESPTGSLRMLVVDFPRTALRLPTSAVDDLVATPLDAGAGLGAVLLSHLRQVLRQADTYTSTDRLALTRTTIDLITAALAHHLDAAISPPTRLQALLPQVYHFIDQHLPDPALSPNSIAAAHRISVRYLHKLFESEEATVATWIRQQRLQRCRRDLSDPRLAGRPVSAIAACWGFTDRAHFTRVFRTAFGMTPGEYRRAHLGNGQVRSLPHSPRTENEGPLLSGSST</sequence>
<evidence type="ECO:0000259" key="5">
    <source>
        <dbReference type="PROSITE" id="PS01124"/>
    </source>
</evidence>
<comment type="caution">
    <text evidence="6">The sequence shown here is derived from an EMBL/GenBank/DDBJ whole genome shotgun (WGS) entry which is preliminary data.</text>
</comment>
<dbReference type="PANTHER" id="PTHR46796:SF6">
    <property type="entry name" value="ARAC SUBFAMILY"/>
    <property type="match status" value="1"/>
</dbReference>
<dbReference type="SMART" id="SM00342">
    <property type="entry name" value="HTH_ARAC"/>
    <property type="match status" value="1"/>
</dbReference>
<dbReference type="Gene3D" id="1.10.10.60">
    <property type="entry name" value="Homeodomain-like"/>
    <property type="match status" value="1"/>
</dbReference>
<dbReference type="RefSeq" id="WP_378297362.1">
    <property type="nucleotide sequence ID" value="NZ_JBHTJA010000010.1"/>
</dbReference>
<evidence type="ECO:0000256" key="3">
    <source>
        <dbReference type="ARBA" id="ARBA00023163"/>
    </source>
</evidence>